<dbReference type="SMART" id="SM00382">
    <property type="entry name" value="AAA"/>
    <property type="match status" value="1"/>
</dbReference>
<keyword evidence="6 7" id="KW-0472">Membrane</keyword>
<feature type="transmembrane region" description="Helical" evidence="7">
    <location>
        <begin position="249"/>
        <end position="276"/>
    </location>
</feature>
<name>A0AAD0ADU1_FAUOS</name>
<dbReference type="Pfam" id="PF00664">
    <property type="entry name" value="ABC_membrane"/>
    <property type="match status" value="1"/>
</dbReference>
<dbReference type="GO" id="GO:0034040">
    <property type="term" value="F:ATPase-coupled lipid transmembrane transporter activity"/>
    <property type="evidence" value="ECO:0007669"/>
    <property type="project" value="TreeGrafter"/>
</dbReference>
<dbReference type="PANTHER" id="PTHR24221">
    <property type="entry name" value="ATP-BINDING CASSETTE SUB-FAMILY B"/>
    <property type="match status" value="1"/>
</dbReference>
<evidence type="ECO:0000256" key="4">
    <source>
        <dbReference type="ARBA" id="ARBA00022840"/>
    </source>
</evidence>
<dbReference type="InterPro" id="IPR011527">
    <property type="entry name" value="ABC1_TM_dom"/>
</dbReference>
<dbReference type="InterPro" id="IPR014216">
    <property type="entry name" value="ABC_transptr_CydD"/>
</dbReference>
<dbReference type="PROSITE" id="PS50893">
    <property type="entry name" value="ABC_TRANSPORTER_2"/>
    <property type="match status" value="1"/>
</dbReference>
<organism evidence="10">
    <name type="scientific">Faucicola osloensis</name>
    <name type="common">Moraxella osloensis</name>
    <dbReference type="NCBI Taxonomy" id="34062"/>
    <lineage>
        <taxon>Bacteria</taxon>
        <taxon>Pseudomonadati</taxon>
        <taxon>Pseudomonadota</taxon>
        <taxon>Gammaproteobacteria</taxon>
        <taxon>Moraxellales</taxon>
        <taxon>Moraxellaceae</taxon>
        <taxon>Faucicola</taxon>
    </lineage>
</organism>
<dbReference type="GO" id="GO:0005886">
    <property type="term" value="C:plasma membrane"/>
    <property type="evidence" value="ECO:0007669"/>
    <property type="project" value="UniProtKB-SubCell"/>
</dbReference>
<dbReference type="InterPro" id="IPR039421">
    <property type="entry name" value="Type_1_exporter"/>
</dbReference>
<keyword evidence="3" id="KW-0547">Nucleotide-binding</keyword>
<keyword evidence="2 7" id="KW-0812">Transmembrane</keyword>
<dbReference type="InterPro" id="IPR017871">
    <property type="entry name" value="ABC_transporter-like_CS"/>
</dbReference>
<evidence type="ECO:0000313" key="10">
    <source>
        <dbReference type="EMBL" id="ATQ83048.1"/>
    </source>
</evidence>
<dbReference type="GO" id="GO:0016887">
    <property type="term" value="F:ATP hydrolysis activity"/>
    <property type="evidence" value="ECO:0007669"/>
    <property type="project" value="InterPro"/>
</dbReference>
<dbReference type="CDD" id="cd18584">
    <property type="entry name" value="ABC_6TM_AarD_CydD"/>
    <property type="match status" value="1"/>
</dbReference>
<feature type="domain" description="ABC transmembrane type-1" evidence="9">
    <location>
        <begin position="28"/>
        <end position="319"/>
    </location>
</feature>
<dbReference type="PROSITE" id="PS50929">
    <property type="entry name" value="ABC_TM1F"/>
    <property type="match status" value="1"/>
</dbReference>
<keyword evidence="5 7" id="KW-1133">Transmembrane helix</keyword>
<proteinExistence type="predicted"/>
<sequence length="566" mass="62017">MSETSAVNQTLRHYAAMAKRPIYMAWGLSVVSTLVLIVQSWLIAVIFADWLTQITHHRPATDVFFDYLPWLIGCLLLRPLLHFCKDQLALDAGLQVASILRKTLLEKLLAQVGAARDQYGSDGGLASMVIEQCDALTGYVSRFYLQRLIVVTTPIMLLVAAATQSWIATLILLLTAPLVPVFMVLIGHATARKSRQQFAAMAQLSGRFLDWLRGTATLQRLDAVGHASQDIDASAEAYRMRTMSVLKIAFLNTAALELLAALSIALLAVYLGFGLIGILPWQKNTVPVPYQSALFLLLLAPEFYAPLRQLGADYHVKAQAEGAIAELSPLLAFASAEKTKANPFILTAPPAIDADNIWVNHQQRTRLAPLSFAIAAGERLAIVGQSGSGKSTLLQIFLGFCAYQGDIFIDNQNFNTINSTQFRHQIAYLSQQTMLLPMSIADNLRLPNPTASDDKLWQILAQVGLKPLIKALPNQLDTQLGERGSGLSGGQQRRLAIAQLLLQDAQLWLLDEPTEHLDSDTAAEINALLQQVTSGKTVLWVTHDATKLPWLDRQISLDIASTLAKA</sequence>
<feature type="transmembrane region" description="Helical" evidence="7">
    <location>
        <begin position="67"/>
        <end position="84"/>
    </location>
</feature>
<evidence type="ECO:0000256" key="2">
    <source>
        <dbReference type="ARBA" id="ARBA00022692"/>
    </source>
</evidence>
<dbReference type="SUPFAM" id="SSF52540">
    <property type="entry name" value="P-loop containing nucleoside triphosphate hydrolases"/>
    <property type="match status" value="1"/>
</dbReference>
<feature type="domain" description="ABC transporter" evidence="8">
    <location>
        <begin position="352"/>
        <end position="563"/>
    </location>
</feature>
<evidence type="ECO:0000259" key="8">
    <source>
        <dbReference type="PROSITE" id="PS50893"/>
    </source>
</evidence>
<dbReference type="SUPFAM" id="SSF90123">
    <property type="entry name" value="ABC transporter transmembrane region"/>
    <property type="match status" value="1"/>
</dbReference>
<dbReference type="GO" id="GO:0042883">
    <property type="term" value="P:cysteine transport"/>
    <property type="evidence" value="ECO:0007669"/>
    <property type="project" value="InterPro"/>
</dbReference>
<evidence type="ECO:0000256" key="7">
    <source>
        <dbReference type="SAM" id="Phobius"/>
    </source>
</evidence>
<feature type="transmembrane region" description="Helical" evidence="7">
    <location>
        <begin position="167"/>
        <end position="186"/>
    </location>
</feature>
<keyword evidence="4" id="KW-0067">ATP-binding</keyword>
<dbReference type="GO" id="GO:0005524">
    <property type="term" value="F:ATP binding"/>
    <property type="evidence" value="ECO:0007669"/>
    <property type="project" value="UniProtKB-KW"/>
</dbReference>
<dbReference type="EMBL" id="CP024176">
    <property type="protein sequence ID" value="ATQ83048.1"/>
    <property type="molecule type" value="Genomic_DNA"/>
</dbReference>
<reference evidence="10" key="1">
    <citation type="submission" date="2017-11" db="EMBL/GenBank/DDBJ databases">
        <title>Complete Genome Sequence from Moraxella oslensis YHS isolated from human skin.</title>
        <authorList>
            <person name="Lee K."/>
            <person name="Lim J.Y."/>
            <person name="Hwang I."/>
        </authorList>
    </citation>
    <scope>NUCLEOTIDE SEQUENCE</scope>
    <source>
        <strain evidence="10">YHS</strain>
    </source>
</reference>
<dbReference type="Gene3D" id="3.40.50.300">
    <property type="entry name" value="P-loop containing nucleotide triphosphate hydrolases"/>
    <property type="match status" value="1"/>
</dbReference>
<evidence type="ECO:0000259" key="9">
    <source>
        <dbReference type="PROSITE" id="PS50929"/>
    </source>
</evidence>
<evidence type="ECO:0000256" key="5">
    <source>
        <dbReference type="ARBA" id="ARBA00022989"/>
    </source>
</evidence>
<protein>
    <submittedName>
        <fullName evidence="10">Thiol reductant ABC exporter subunit CydD</fullName>
    </submittedName>
</protein>
<dbReference type="PROSITE" id="PS00211">
    <property type="entry name" value="ABC_TRANSPORTER_1"/>
    <property type="match status" value="1"/>
</dbReference>
<feature type="transmembrane region" description="Helical" evidence="7">
    <location>
        <begin position="21"/>
        <end position="47"/>
    </location>
</feature>
<evidence type="ECO:0000256" key="3">
    <source>
        <dbReference type="ARBA" id="ARBA00022741"/>
    </source>
</evidence>
<feature type="transmembrane region" description="Helical" evidence="7">
    <location>
        <begin position="144"/>
        <end position="161"/>
    </location>
</feature>
<dbReference type="NCBIfam" id="TIGR02857">
    <property type="entry name" value="CydD"/>
    <property type="match status" value="1"/>
</dbReference>
<dbReference type="PANTHER" id="PTHR24221:SF261">
    <property type="entry name" value="GLUTATHIONE_L-CYSTEINE TRANSPORT SYSTEM ATP-BINDING_PERMEASE PROTEIN CYDD"/>
    <property type="match status" value="1"/>
</dbReference>
<accession>A0AAD0ADU1</accession>
<evidence type="ECO:0000256" key="6">
    <source>
        <dbReference type="ARBA" id="ARBA00023136"/>
    </source>
</evidence>
<gene>
    <name evidence="10" type="primary">cydD</name>
    <name evidence="10" type="ORF">YHS_03980</name>
</gene>
<dbReference type="InterPro" id="IPR003439">
    <property type="entry name" value="ABC_transporter-like_ATP-bd"/>
</dbReference>
<dbReference type="InterPro" id="IPR003593">
    <property type="entry name" value="AAA+_ATPase"/>
</dbReference>
<comment type="subcellular location">
    <subcellularLocation>
        <location evidence="1">Cell membrane</location>
        <topology evidence="1">Multi-pass membrane protein</topology>
    </subcellularLocation>
</comment>
<dbReference type="InterPro" id="IPR036640">
    <property type="entry name" value="ABC1_TM_sf"/>
</dbReference>
<dbReference type="InterPro" id="IPR027417">
    <property type="entry name" value="P-loop_NTPase"/>
</dbReference>
<dbReference type="Gene3D" id="1.20.1560.10">
    <property type="entry name" value="ABC transporter type 1, transmembrane domain"/>
    <property type="match status" value="1"/>
</dbReference>
<dbReference type="GO" id="GO:0140359">
    <property type="term" value="F:ABC-type transporter activity"/>
    <property type="evidence" value="ECO:0007669"/>
    <property type="project" value="InterPro"/>
</dbReference>
<dbReference type="Pfam" id="PF00005">
    <property type="entry name" value="ABC_tran"/>
    <property type="match status" value="1"/>
</dbReference>
<dbReference type="AlphaFoldDB" id="A0AAD0ADU1"/>
<evidence type="ECO:0000256" key="1">
    <source>
        <dbReference type="ARBA" id="ARBA00004651"/>
    </source>
</evidence>